<dbReference type="EMBL" id="JARBJD010000095">
    <property type="protein sequence ID" value="KAK2953113.1"/>
    <property type="molecule type" value="Genomic_DNA"/>
</dbReference>
<organism evidence="2 3">
    <name type="scientific">Blattamonas nauphoetae</name>
    <dbReference type="NCBI Taxonomy" id="2049346"/>
    <lineage>
        <taxon>Eukaryota</taxon>
        <taxon>Metamonada</taxon>
        <taxon>Preaxostyla</taxon>
        <taxon>Oxymonadida</taxon>
        <taxon>Blattamonas</taxon>
    </lineage>
</organism>
<protein>
    <recommendedName>
        <fullName evidence="1">SET domain-containing protein</fullName>
    </recommendedName>
</protein>
<proteinExistence type="predicted"/>
<evidence type="ECO:0000313" key="3">
    <source>
        <dbReference type="Proteomes" id="UP001281761"/>
    </source>
</evidence>
<dbReference type="CDD" id="cd20071">
    <property type="entry name" value="SET_SMYD"/>
    <property type="match status" value="1"/>
</dbReference>
<keyword evidence="3" id="KW-1185">Reference proteome</keyword>
<dbReference type="InterPro" id="IPR001214">
    <property type="entry name" value="SET_dom"/>
</dbReference>
<name>A0ABQ9XL17_9EUKA</name>
<dbReference type="PANTHER" id="PTHR12197">
    <property type="entry name" value="HISTONE-LYSINE N-METHYLTRANSFERASE SMYD"/>
    <property type="match status" value="1"/>
</dbReference>
<dbReference type="PROSITE" id="PS50280">
    <property type="entry name" value="SET"/>
    <property type="match status" value="1"/>
</dbReference>
<gene>
    <name evidence="2" type="ORF">BLNAU_11898</name>
</gene>
<dbReference type="Gene3D" id="2.170.270.10">
    <property type="entry name" value="SET domain"/>
    <property type="match status" value="1"/>
</dbReference>
<comment type="caution">
    <text evidence="2">The sequence shown here is derived from an EMBL/GenBank/DDBJ whole genome shotgun (WGS) entry which is preliminary data.</text>
</comment>
<dbReference type="InterPro" id="IPR050869">
    <property type="entry name" value="H3K4_H4K5_MeTrfase"/>
</dbReference>
<dbReference type="Pfam" id="PF00856">
    <property type="entry name" value="SET"/>
    <property type="match status" value="1"/>
</dbReference>
<accession>A0ABQ9XL17</accession>
<dbReference type="InterPro" id="IPR046341">
    <property type="entry name" value="SET_dom_sf"/>
</dbReference>
<evidence type="ECO:0000259" key="1">
    <source>
        <dbReference type="PROSITE" id="PS50280"/>
    </source>
</evidence>
<feature type="domain" description="SET" evidence="1">
    <location>
        <begin position="122"/>
        <end position="289"/>
    </location>
</feature>
<sequence length="512" mass="57907">MTDSFELFRLRWNSSLGFEGVAPMDLPPGRTVVEETPISSQLNSISIQTRCFRCYTKITENSRKMCEQCGVHYCSTFCCSEDSKIEHKLVCPFIADKSLNFTERNDILEFRTVAYHLRTASHNWEVLNSDNTYPSISRSLGERMVPSEAEIAKFNTSSLVRKHTHNVLDLFMLMSHKGTFTSTTASELSTRTNLYLQILSRDPNSPALFYSNASLLEECMDLITKLICNNLIGDDSDGKPFILALYPRISLLNHSCRPNCGIVLDGKGRAVMKTLTAVKEGEPLTFNYTPLTDSTPRRRERLQIWFDFECHCERCTEYDSLLHRLQLGHTEELRDSALLDEACVCRCGGAAARLSTNPPVYVCLACGLKTAGEGTVALIADLTKREEQAVQLARTDPVKAVQMMLKVLQDSKQSGEDHLRLHPFHSRQFDIRCILVSLLARCGQIEACTALFGDLITTFEFLSEHRPSLDVLYFLVRLLPTVRKMKDAPLKDSLLRLHSTLFDLFYSNVPLN</sequence>
<dbReference type="SUPFAM" id="SSF82199">
    <property type="entry name" value="SET domain"/>
    <property type="match status" value="1"/>
</dbReference>
<dbReference type="Proteomes" id="UP001281761">
    <property type="component" value="Unassembled WGS sequence"/>
</dbReference>
<dbReference type="PANTHER" id="PTHR12197:SF251">
    <property type="entry name" value="EG:BACR7C10.4 PROTEIN"/>
    <property type="match status" value="1"/>
</dbReference>
<evidence type="ECO:0000313" key="2">
    <source>
        <dbReference type="EMBL" id="KAK2953113.1"/>
    </source>
</evidence>
<reference evidence="2 3" key="1">
    <citation type="journal article" date="2022" name="bioRxiv">
        <title>Genomics of Preaxostyla Flagellates Illuminates Evolutionary Transitions and the Path Towards Mitochondrial Loss.</title>
        <authorList>
            <person name="Novak L.V.F."/>
            <person name="Treitli S.C."/>
            <person name="Pyrih J."/>
            <person name="Halakuc P."/>
            <person name="Pipaliya S.V."/>
            <person name="Vacek V."/>
            <person name="Brzon O."/>
            <person name="Soukal P."/>
            <person name="Eme L."/>
            <person name="Dacks J.B."/>
            <person name="Karnkowska A."/>
            <person name="Elias M."/>
            <person name="Hampl V."/>
        </authorList>
    </citation>
    <scope>NUCLEOTIDE SEQUENCE [LARGE SCALE GENOMIC DNA]</scope>
    <source>
        <strain evidence="2">NAU3</strain>
        <tissue evidence="2">Gut</tissue>
    </source>
</reference>